<dbReference type="SMART" id="SM00228">
    <property type="entry name" value="PDZ"/>
    <property type="match status" value="1"/>
</dbReference>
<dbReference type="InterPro" id="IPR036034">
    <property type="entry name" value="PDZ_sf"/>
</dbReference>
<dbReference type="GO" id="GO:0006508">
    <property type="term" value="P:proteolysis"/>
    <property type="evidence" value="ECO:0007669"/>
    <property type="project" value="UniProtKB-KW"/>
</dbReference>
<evidence type="ECO:0000313" key="12">
    <source>
        <dbReference type="EMBL" id="QIJ72220.1"/>
    </source>
</evidence>
<evidence type="ECO:0000256" key="1">
    <source>
        <dbReference type="ARBA" id="ARBA00001947"/>
    </source>
</evidence>
<organism evidence="12 13">
    <name type="scientific">Thermosulfuriphilus ammonigenes</name>
    <dbReference type="NCBI Taxonomy" id="1936021"/>
    <lineage>
        <taxon>Bacteria</taxon>
        <taxon>Pseudomonadati</taxon>
        <taxon>Thermodesulfobacteriota</taxon>
        <taxon>Thermodesulfobacteria</taxon>
        <taxon>Thermodesulfobacteriales</taxon>
        <taxon>Thermodesulfobacteriaceae</taxon>
        <taxon>Thermosulfuriphilus</taxon>
    </lineage>
</organism>
<dbReference type="GO" id="GO:0004222">
    <property type="term" value="F:metalloendopeptidase activity"/>
    <property type="evidence" value="ECO:0007669"/>
    <property type="project" value="InterPro"/>
</dbReference>
<gene>
    <name evidence="12" type="primary">rseP</name>
    <name evidence="12" type="ORF">G4V39_08025</name>
</gene>
<dbReference type="KEGG" id="tav:G4V39_08025"/>
<evidence type="ECO:0000256" key="5">
    <source>
        <dbReference type="ARBA" id="ARBA00022692"/>
    </source>
</evidence>
<dbReference type="GO" id="GO:0046872">
    <property type="term" value="F:metal ion binding"/>
    <property type="evidence" value="ECO:0007669"/>
    <property type="project" value="UniProtKB-KW"/>
</dbReference>
<dbReference type="Pfam" id="PF02163">
    <property type="entry name" value="Peptidase_M50"/>
    <property type="match status" value="1"/>
</dbReference>
<dbReference type="InterPro" id="IPR008915">
    <property type="entry name" value="Peptidase_M50"/>
</dbReference>
<keyword evidence="7 11" id="KW-0862">Zinc</keyword>
<dbReference type="PANTHER" id="PTHR42837">
    <property type="entry name" value="REGULATOR OF SIGMA-E PROTEASE RSEP"/>
    <property type="match status" value="1"/>
</dbReference>
<dbReference type="GO" id="GO:0016020">
    <property type="term" value="C:membrane"/>
    <property type="evidence" value="ECO:0007669"/>
    <property type="project" value="UniProtKB-SubCell"/>
</dbReference>
<keyword evidence="8 11" id="KW-1133">Transmembrane helix</keyword>
<comment type="subcellular location">
    <subcellularLocation>
        <location evidence="2">Membrane</location>
        <topology evidence="2">Multi-pass membrane protein</topology>
    </subcellularLocation>
</comment>
<dbReference type="InterPro" id="IPR001478">
    <property type="entry name" value="PDZ"/>
</dbReference>
<evidence type="ECO:0000256" key="9">
    <source>
        <dbReference type="ARBA" id="ARBA00023049"/>
    </source>
</evidence>
<feature type="transmembrane region" description="Helical" evidence="11">
    <location>
        <begin position="327"/>
        <end position="345"/>
    </location>
</feature>
<evidence type="ECO:0000256" key="3">
    <source>
        <dbReference type="ARBA" id="ARBA00007931"/>
    </source>
</evidence>
<evidence type="ECO:0000256" key="2">
    <source>
        <dbReference type="ARBA" id="ARBA00004141"/>
    </source>
</evidence>
<dbReference type="NCBIfam" id="TIGR00054">
    <property type="entry name" value="RIP metalloprotease RseP"/>
    <property type="match status" value="1"/>
</dbReference>
<dbReference type="RefSeq" id="WP_166032438.1">
    <property type="nucleotide sequence ID" value="NZ_CP048877.1"/>
</dbReference>
<keyword evidence="5 11" id="KW-0812">Transmembrane</keyword>
<dbReference type="AlphaFoldDB" id="A0A6G7PX79"/>
<keyword evidence="10 11" id="KW-0472">Membrane</keyword>
<comment type="cofactor">
    <cofactor evidence="1 11">
        <name>Zn(2+)</name>
        <dbReference type="ChEBI" id="CHEBI:29105"/>
    </cofactor>
</comment>
<keyword evidence="9 11" id="KW-0482">Metalloprotease</keyword>
<evidence type="ECO:0000256" key="11">
    <source>
        <dbReference type="RuleBase" id="RU362031"/>
    </source>
</evidence>
<comment type="similarity">
    <text evidence="3 11">Belongs to the peptidase M50B family.</text>
</comment>
<dbReference type="CDD" id="cd06163">
    <property type="entry name" value="S2P-M50_PDZ_RseP-like"/>
    <property type="match status" value="1"/>
</dbReference>
<name>A0A6G7PX79_9BACT</name>
<dbReference type="CDD" id="cd23081">
    <property type="entry name" value="cpPDZ_EcRseP-like"/>
    <property type="match status" value="1"/>
</dbReference>
<keyword evidence="13" id="KW-1185">Reference proteome</keyword>
<dbReference type="PROSITE" id="PS50106">
    <property type="entry name" value="PDZ"/>
    <property type="match status" value="1"/>
</dbReference>
<dbReference type="EMBL" id="CP048877">
    <property type="protein sequence ID" value="QIJ72220.1"/>
    <property type="molecule type" value="Genomic_DNA"/>
</dbReference>
<dbReference type="Pfam" id="PF17820">
    <property type="entry name" value="PDZ_6"/>
    <property type="match status" value="1"/>
</dbReference>
<sequence>MSPALAVVLVLSVLILIHELGHFLMARLFDVKVLRFSLGFGPRIWGFTRGDTDYCLSLIPLGGYVKMLGEGGEDPIPEEELPRAFSHKPLIQRVLIVAAGPVSNLLLAWFLFAGTFLFSGIPYLLPEVAQVQPKSPAEAAGIAPGDRIIAVDGQPVRRWEEVSRAIKASRGRPVRLKIDRKGQILEIEVTPQIKKVRNIFGEEIAIPIIGITAAGKFAKERVGPFQALKEAGERTWGIISLTVQGFIKLIQRVLPFSTLGGPILIAQMAGEQAKAGLANLVFFTGVLSVNLGILNLLPIPVLDGGHLFFFALEALIGRPISVRKREIAQQIGMVILIALMIFVFYNDILRLLSQR</sequence>
<dbReference type="Gene3D" id="2.30.42.10">
    <property type="match status" value="1"/>
</dbReference>
<evidence type="ECO:0000256" key="4">
    <source>
        <dbReference type="ARBA" id="ARBA00022670"/>
    </source>
</evidence>
<evidence type="ECO:0000256" key="7">
    <source>
        <dbReference type="ARBA" id="ARBA00022833"/>
    </source>
</evidence>
<dbReference type="Proteomes" id="UP000502179">
    <property type="component" value="Chromosome"/>
</dbReference>
<evidence type="ECO:0000256" key="10">
    <source>
        <dbReference type="ARBA" id="ARBA00023136"/>
    </source>
</evidence>
<feature type="transmembrane region" description="Helical" evidence="11">
    <location>
        <begin position="277"/>
        <end position="297"/>
    </location>
</feature>
<evidence type="ECO:0000256" key="6">
    <source>
        <dbReference type="ARBA" id="ARBA00022801"/>
    </source>
</evidence>
<evidence type="ECO:0000313" key="13">
    <source>
        <dbReference type="Proteomes" id="UP000502179"/>
    </source>
</evidence>
<accession>A0A6G7PX79</accession>
<dbReference type="EC" id="3.4.24.-" evidence="11"/>
<dbReference type="SUPFAM" id="SSF50156">
    <property type="entry name" value="PDZ domain-like"/>
    <property type="match status" value="1"/>
</dbReference>
<dbReference type="PANTHER" id="PTHR42837:SF2">
    <property type="entry name" value="MEMBRANE METALLOPROTEASE ARASP2, CHLOROPLASTIC-RELATED"/>
    <property type="match status" value="1"/>
</dbReference>
<dbReference type="InterPro" id="IPR041489">
    <property type="entry name" value="PDZ_6"/>
</dbReference>
<protein>
    <recommendedName>
        <fullName evidence="11">Zinc metalloprotease</fullName>
        <ecNumber evidence="11">3.4.24.-</ecNumber>
    </recommendedName>
</protein>
<reference evidence="12 13" key="1">
    <citation type="submission" date="2020-02" db="EMBL/GenBank/DDBJ databases">
        <title>Genome analysis of Thermosulfuriphilus ammonigenes ST65T, an anaerobic thermophilic chemolithoautotrophic bacterium isolated from a deep-sea hydrothermal vent.</title>
        <authorList>
            <person name="Slobodkina G."/>
            <person name="Allioux M."/>
            <person name="Merkel A."/>
            <person name="Alain K."/>
            <person name="Jebbar M."/>
            <person name="Slobodkin A."/>
        </authorList>
    </citation>
    <scope>NUCLEOTIDE SEQUENCE [LARGE SCALE GENOMIC DNA]</scope>
    <source>
        <strain evidence="12 13">ST65</strain>
    </source>
</reference>
<keyword evidence="4 12" id="KW-0645">Protease</keyword>
<keyword evidence="6 11" id="KW-0378">Hydrolase</keyword>
<proteinExistence type="inferred from homology"/>
<dbReference type="InterPro" id="IPR004387">
    <property type="entry name" value="Pept_M50_Zn"/>
</dbReference>
<evidence type="ECO:0000256" key="8">
    <source>
        <dbReference type="ARBA" id="ARBA00022989"/>
    </source>
</evidence>
<keyword evidence="11" id="KW-0479">Metal-binding</keyword>